<evidence type="ECO:0000256" key="5">
    <source>
        <dbReference type="ARBA" id="ARBA00023136"/>
    </source>
</evidence>
<reference evidence="9" key="1">
    <citation type="submission" date="2015-07" db="EMBL/GenBank/DDBJ databases">
        <title>Draft Genome Sequence of Roseovarius tolerans EL-164, a producer of N-Acylated Alanine Methyl Esters (NAMEs).</title>
        <authorList>
            <person name="Voget S."/>
            <person name="Bruns H."/>
            <person name="Wagner-Doebler I."/>
            <person name="Schulz S."/>
            <person name="Daniel R."/>
        </authorList>
    </citation>
    <scope>NUCLEOTIDE SEQUENCE [LARGE SCALE GENOMIC DNA]</scope>
    <source>
        <strain evidence="9">EL-164</strain>
    </source>
</reference>
<evidence type="ECO:0000256" key="2">
    <source>
        <dbReference type="ARBA" id="ARBA00009853"/>
    </source>
</evidence>
<gene>
    <name evidence="8" type="primary">ribN_4</name>
    <name evidence="8" type="ORF">ROTO_14620</name>
</gene>
<evidence type="ECO:0000256" key="3">
    <source>
        <dbReference type="ARBA" id="ARBA00022692"/>
    </source>
</evidence>
<keyword evidence="9" id="KW-1185">Reference proteome</keyword>
<comment type="subcellular location">
    <subcellularLocation>
        <location evidence="1">Membrane</location>
        <topology evidence="1">Multi-pass membrane protein</topology>
    </subcellularLocation>
</comment>
<feature type="domain" description="EamA" evidence="7">
    <location>
        <begin position="12"/>
        <end position="145"/>
    </location>
</feature>
<evidence type="ECO:0000313" key="9">
    <source>
        <dbReference type="Proteomes" id="UP000037046"/>
    </source>
</evidence>
<name>A0A0L6CW53_9RHOB</name>
<keyword evidence="5 6" id="KW-0472">Membrane</keyword>
<feature type="transmembrane region" description="Helical" evidence="6">
    <location>
        <begin position="129"/>
        <end position="145"/>
    </location>
</feature>
<dbReference type="PATRIC" id="fig|74031.6.peg.1493"/>
<feature type="transmembrane region" description="Helical" evidence="6">
    <location>
        <begin position="224"/>
        <end position="248"/>
    </location>
</feature>
<dbReference type="Proteomes" id="UP000037046">
    <property type="component" value="Unassembled WGS sequence"/>
</dbReference>
<dbReference type="OrthoDB" id="9812899at2"/>
<dbReference type="AlphaFoldDB" id="A0A0L6CW53"/>
<sequence>MTSATVQRSNLIGAAYALAAVMCFSINDVGIKFLSDAYALHQVVFIRALVGLTAFTCFIMPFAGGPRLLRTRRPVVHLIRGLCVVSANMCLFLGLAALPIADATAIFFVSPLVITVFSVIFLKEIVGPRRWAAIAVGFVGVLVIVKPGTSAFQLASLLPIVAAFLYATLHMLTRKIGRTESAPTMAFYIQLTFLIASTMIGQGLGDGRFAGSGHPSLEFLFRAWVWPPVGDYPILAMLGISGMLGGLFISQAYRLSEAAFAAPFEYVAMPMAIMWGVTVFGTWPDATAWIGIALIVGSGLYLVWRESVKDARLTPKTNRYRR</sequence>
<proteinExistence type="inferred from homology"/>
<dbReference type="GO" id="GO:0016020">
    <property type="term" value="C:membrane"/>
    <property type="evidence" value="ECO:0007669"/>
    <property type="project" value="UniProtKB-SubCell"/>
</dbReference>
<comment type="caution">
    <text evidence="8">The sequence shown here is derived from an EMBL/GenBank/DDBJ whole genome shotgun (WGS) entry which is preliminary data.</text>
</comment>
<dbReference type="PANTHER" id="PTHR22911">
    <property type="entry name" value="ACYL-MALONYL CONDENSING ENZYME-RELATED"/>
    <property type="match status" value="1"/>
</dbReference>
<feature type="transmembrane region" description="Helical" evidence="6">
    <location>
        <begin position="75"/>
        <end position="97"/>
    </location>
</feature>
<dbReference type="InterPro" id="IPR000620">
    <property type="entry name" value="EamA_dom"/>
</dbReference>
<keyword evidence="3 6" id="KW-0812">Transmembrane</keyword>
<dbReference type="InterPro" id="IPR037185">
    <property type="entry name" value="EmrE-like"/>
</dbReference>
<keyword evidence="4 6" id="KW-1133">Transmembrane helix</keyword>
<dbReference type="Pfam" id="PF00892">
    <property type="entry name" value="EamA"/>
    <property type="match status" value="1"/>
</dbReference>
<dbReference type="PANTHER" id="PTHR22911:SF6">
    <property type="entry name" value="SOLUTE CARRIER FAMILY 35 MEMBER G1"/>
    <property type="match status" value="1"/>
</dbReference>
<evidence type="ECO:0000256" key="4">
    <source>
        <dbReference type="ARBA" id="ARBA00022989"/>
    </source>
</evidence>
<feature type="transmembrane region" description="Helical" evidence="6">
    <location>
        <begin position="151"/>
        <end position="173"/>
    </location>
</feature>
<dbReference type="RefSeq" id="WP_050662366.1">
    <property type="nucleotide sequence ID" value="NZ_CP118494.1"/>
</dbReference>
<dbReference type="STRING" id="74031.SAMN04488077_11272"/>
<feature type="transmembrane region" description="Helical" evidence="6">
    <location>
        <begin position="185"/>
        <end position="204"/>
    </location>
</feature>
<feature type="transmembrane region" description="Helical" evidence="6">
    <location>
        <begin position="103"/>
        <end position="122"/>
    </location>
</feature>
<feature type="transmembrane region" description="Helical" evidence="6">
    <location>
        <begin position="43"/>
        <end position="63"/>
    </location>
</feature>
<dbReference type="SUPFAM" id="SSF103481">
    <property type="entry name" value="Multidrug resistance efflux transporter EmrE"/>
    <property type="match status" value="2"/>
</dbReference>
<accession>A0A0L6CW53</accession>
<dbReference type="Gene3D" id="1.10.3730.20">
    <property type="match status" value="1"/>
</dbReference>
<protein>
    <submittedName>
        <fullName evidence="8">Riboflavin transporter</fullName>
    </submittedName>
</protein>
<feature type="transmembrane region" description="Helical" evidence="6">
    <location>
        <begin position="260"/>
        <end position="280"/>
    </location>
</feature>
<dbReference type="EMBL" id="LGVV01000014">
    <property type="protein sequence ID" value="KNX41994.1"/>
    <property type="molecule type" value="Genomic_DNA"/>
</dbReference>
<organism evidence="8 9">
    <name type="scientific">Roseovarius tolerans</name>
    <dbReference type="NCBI Taxonomy" id="74031"/>
    <lineage>
        <taxon>Bacteria</taxon>
        <taxon>Pseudomonadati</taxon>
        <taxon>Pseudomonadota</taxon>
        <taxon>Alphaproteobacteria</taxon>
        <taxon>Rhodobacterales</taxon>
        <taxon>Roseobacteraceae</taxon>
        <taxon>Roseovarius</taxon>
    </lineage>
</organism>
<feature type="transmembrane region" description="Helical" evidence="6">
    <location>
        <begin position="12"/>
        <end position="31"/>
    </location>
</feature>
<feature type="transmembrane region" description="Helical" evidence="6">
    <location>
        <begin position="286"/>
        <end position="304"/>
    </location>
</feature>
<evidence type="ECO:0000256" key="6">
    <source>
        <dbReference type="SAM" id="Phobius"/>
    </source>
</evidence>
<evidence type="ECO:0000313" key="8">
    <source>
        <dbReference type="EMBL" id="KNX41994.1"/>
    </source>
</evidence>
<evidence type="ECO:0000259" key="7">
    <source>
        <dbReference type="Pfam" id="PF00892"/>
    </source>
</evidence>
<evidence type="ECO:0000256" key="1">
    <source>
        <dbReference type="ARBA" id="ARBA00004141"/>
    </source>
</evidence>
<comment type="similarity">
    <text evidence="2">Belongs to the drug/metabolite transporter (DMT) superfamily. 10 TMS drug/metabolite exporter (DME) (TC 2.A.7.3) family.</text>
</comment>